<comment type="caution">
    <text evidence="1">The sequence shown here is derived from an EMBL/GenBank/DDBJ whole genome shotgun (WGS) entry which is preliminary data.</text>
</comment>
<name>A0ACC0BY50_CATRO</name>
<organism evidence="1 2">
    <name type="scientific">Catharanthus roseus</name>
    <name type="common">Madagascar periwinkle</name>
    <name type="synonym">Vinca rosea</name>
    <dbReference type="NCBI Taxonomy" id="4058"/>
    <lineage>
        <taxon>Eukaryota</taxon>
        <taxon>Viridiplantae</taxon>
        <taxon>Streptophyta</taxon>
        <taxon>Embryophyta</taxon>
        <taxon>Tracheophyta</taxon>
        <taxon>Spermatophyta</taxon>
        <taxon>Magnoliopsida</taxon>
        <taxon>eudicotyledons</taxon>
        <taxon>Gunneridae</taxon>
        <taxon>Pentapetalae</taxon>
        <taxon>asterids</taxon>
        <taxon>lamiids</taxon>
        <taxon>Gentianales</taxon>
        <taxon>Apocynaceae</taxon>
        <taxon>Rauvolfioideae</taxon>
        <taxon>Vinceae</taxon>
        <taxon>Catharanthinae</taxon>
        <taxon>Catharanthus</taxon>
    </lineage>
</organism>
<gene>
    <name evidence="1" type="ORF">M9H77_08482</name>
</gene>
<accession>A0ACC0BY50</accession>
<keyword evidence="2" id="KW-1185">Reference proteome</keyword>
<evidence type="ECO:0000313" key="1">
    <source>
        <dbReference type="EMBL" id="KAI5677532.1"/>
    </source>
</evidence>
<evidence type="ECO:0000313" key="2">
    <source>
        <dbReference type="Proteomes" id="UP001060085"/>
    </source>
</evidence>
<dbReference type="Proteomes" id="UP001060085">
    <property type="component" value="Linkage Group LG02"/>
</dbReference>
<proteinExistence type="predicted"/>
<dbReference type="EMBL" id="CM044702">
    <property type="protein sequence ID" value="KAI5677532.1"/>
    <property type="molecule type" value="Genomic_DNA"/>
</dbReference>
<reference evidence="2" key="1">
    <citation type="journal article" date="2023" name="Nat. Plants">
        <title>Single-cell RNA sequencing provides a high-resolution roadmap for understanding the multicellular compartmentation of specialized metabolism.</title>
        <authorList>
            <person name="Sun S."/>
            <person name="Shen X."/>
            <person name="Li Y."/>
            <person name="Li Y."/>
            <person name="Wang S."/>
            <person name="Li R."/>
            <person name="Zhang H."/>
            <person name="Shen G."/>
            <person name="Guo B."/>
            <person name="Wei J."/>
            <person name="Xu J."/>
            <person name="St-Pierre B."/>
            <person name="Chen S."/>
            <person name="Sun C."/>
        </authorList>
    </citation>
    <scope>NUCLEOTIDE SEQUENCE [LARGE SCALE GENOMIC DNA]</scope>
</reference>
<sequence>MLEDLLLDIAIIECANKLPPNSQDHVAVNDSFAQVIGDERNYRVRMMGLGKIGCMILRARRTISKARGENGEYAIYDAKPQSKWITNEH</sequence>
<protein>
    <submittedName>
        <fullName evidence="1">Uncharacterized protein</fullName>
    </submittedName>
</protein>